<evidence type="ECO:0000313" key="2">
    <source>
        <dbReference type="Proteomes" id="UP001152795"/>
    </source>
</evidence>
<proteinExistence type="predicted"/>
<dbReference type="Proteomes" id="UP001152795">
    <property type="component" value="Unassembled WGS sequence"/>
</dbReference>
<keyword evidence="2" id="KW-1185">Reference proteome</keyword>
<dbReference type="AlphaFoldDB" id="A0A6S7I1L1"/>
<dbReference type="EMBL" id="CACRXK020006523">
    <property type="protein sequence ID" value="CAB4009640.1"/>
    <property type="molecule type" value="Genomic_DNA"/>
</dbReference>
<protein>
    <submittedName>
        <fullName evidence="1">Uncharacterized protein</fullName>
    </submittedName>
</protein>
<reference evidence="1" key="1">
    <citation type="submission" date="2020-04" db="EMBL/GenBank/DDBJ databases">
        <authorList>
            <person name="Alioto T."/>
            <person name="Alioto T."/>
            <person name="Gomez Garrido J."/>
        </authorList>
    </citation>
    <scope>NUCLEOTIDE SEQUENCE</scope>
    <source>
        <strain evidence="1">A484AB</strain>
    </source>
</reference>
<name>A0A6S7I1L1_PARCT</name>
<sequence>MSIFDANAGDGEEPREYNPIQGSNDITPPRQLLPDFEIVTAIHATADLSPKTTDVVCSLGGNRRTVSVLKRLQHSIIVRIQKDNISSHIKGLVQKKICKNQDERTKTLARMESMTDSEIVSEFVLEEKYYDHAERDVLLRTMASMTDAKIVAEFVFPKKNSNPSNNFADISNCKRCKKTHTNEKT</sequence>
<evidence type="ECO:0000313" key="1">
    <source>
        <dbReference type="EMBL" id="CAB4009640.1"/>
    </source>
</evidence>
<gene>
    <name evidence="1" type="ORF">PACLA_8A009140</name>
</gene>
<accession>A0A6S7I1L1</accession>
<organism evidence="1 2">
    <name type="scientific">Paramuricea clavata</name>
    <name type="common">Red gorgonian</name>
    <name type="synonym">Violescent sea-whip</name>
    <dbReference type="NCBI Taxonomy" id="317549"/>
    <lineage>
        <taxon>Eukaryota</taxon>
        <taxon>Metazoa</taxon>
        <taxon>Cnidaria</taxon>
        <taxon>Anthozoa</taxon>
        <taxon>Octocorallia</taxon>
        <taxon>Malacalcyonacea</taxon>
        <taxon>Plexauridae</taxon>
        <taxon>Paramuricea</taxon>
    </lineage>
</organism>
<comment type="caution">
    <text evidence="1">The sequence shown here is derived from an EMBL/GenBank/DDBJ whole genome shotgun (WGS) entry which is preliminary data.</text>
</comment>